<dbReference type="STRING" id="243231.GSU0748"/>
<dbReference type="AlphaFoldDB" id="Q74F61"/>
<organism evidence="1 2">
    <name type="scientific">Geobacter sulfurreducens (strain ATCC 51573 / DSM 12127 / PCA)</name>
    <dbReference type="NCBI Taxonomy" id="243231"/>
    <lineage>
        <taxon>Bacteria</taxon>
        <taxon>Pseudomonadati</taxon>
        <taxon>Thermodesulfobacteriota</taxon>
        <taxon>Desulfuromonadia</taxon>
        <taxon>Geobacterales</taxon>
        <taxon>Geobacteraceae</taxon>
        <taxon>Geobacter</taxon>
    </lineage>
</organism>
<gene>
    <name evidence="1" type="ordered locus">GSU0748</name>
</gene>
<dbReference type="KEGG" id="gsu:GSU0748"/>
<reference evidence="1 2" key="1">
    <citation type="journal article" date="2003" name="Science">
        <title>Genome of Geobacter sulfurreducens: metal reduction in subsurface environments.</title>
        <authorList>
            <person name="Methe B.A."/>
            <person name="Nelson K.E."/>
            <person name="Eisen J.A."/>
            <person name="Paulsen I.T."/>
            <person name="Nelson W."/>
            <person name="Heidelberg J.F."/>
            <person name="Wu D."/>
            <person name="Wu M."/>
            <person name="Ward N."/>
            <person name="Beanan M.J."/>
            <person name="Dodson R.J."/>
            <person name="Madupu R."/>
            <person name="Brinkac L.M."/>
            <person name="Daugherty S.C."/>
            <person name="DeBoy R.T."/>
            <person name="Durkin A.S."/>
            <person name="Gwinn M."/>
            <person name="Kolonay J.F."/>
            <person name="Sullivan S.A."/>
            <person name="Haft D.H."/>
            <person name="Selengut J."/>
            <person name="Davidsen T.M."/>
            <person name="Zafar N."/>
            <person name="White O."/>
            <person name="Tran B."/>
            <person name="Romero C."/>
            <person name="Forberger H.A."/>
            <person name="Weidman J."/>
            <person name="Khouri H."/>
            <person name="Feldblyum T.V."/>
            <person name="Utterback T.R."/>
            <person name="Van Aken S.E."/>
            <person name="Lovley D.R."/>
            <person name="Fraser C.M."/>
        </authorList>
    </citation>
    <scope>NUCLEOTIDE SEQUENCE [LARGE SCALE GENOMIC DNA]</scope>
    <source>
        <strain evidence="2">ATCC 51573 / DSM 12127 / PCA</strain>
    </source>
</reference>
<dbReference type="EnsemblBacteria" id="AAR34078">
    <property type="protein sequence ID" value="AAR34078"/>
    <property type="gene ID" value="GSU0748"/>
</dbReference>
<accession>Q74F61</accession>
<protein>
    <submittedName>
        <fullName evidence="1">Uncharacterized protein</fullName>
    </submittedName>
</protein>
<dbReference type="RefSeq" id="WP_010941407.1">
    <property type="nucleotide sequence ID" value="NC_002939.5"/>
</dbReference>
<evidence type="ECO:0000313" key="2">
    <source>
        <dbReference type="Proteomes" id="UP000000577"/>
    </source>
</evidence>
<dbReference type="Proteomes" id="UP000000577">
    <property type="component" value="Chromosome"/>
</dbReference>
<sequence>MRIKDPFSYSARWDSVGLDCAYCVHFAGPSSWPDTDRTSRCRLHAIPLDIGLGRCGYKEDEWFCRDFSDDGRAHGTAVEEFEALKAGLQSETLYGAYGLRGYLKEIEFKRLR</sequence>
<reference evidence="1 2" key="2">
    <citation type="journal article" date="2012" name="BMC Genomics">
        <title>Comparative genomic analysis of Geobacter sulfurreducens KN400, a strain with enhanced capacity for extracellular electron transfer and electricity production.</title>
        <authorList>
            <person name="Butler J.E."/>
            <person name="Young N.D."/>
            <person name="Aklujkar M."/>
            <person name="Lovley D.R."/>
        </authorList>
    </citation>
    <scope>NUCLEOTIDE SEQUENCE [LARGE SCALE GENOMIC DNA]</scope>
    <source>
        <strain evidence="2">ATCC 51573 / DSM 12127 / PCA</strain>
    </source>
</reference>
<keyword evidence="2" id="KW-1185">Reference proteome</keyword>
<dbReference type="HOGENOM" id="CLU_2142316_0_0_7"/>
<dbReference type="EMBL" id="AE017180">
    <property type="protein sequence ID" value="AAR34078.1"/>
    <property type="molecule type" value="Genomic_DNA"/>
</dbReference>
<dbReference type="InParanoid" id="Q74F61"/>
<dbReference type="PATRIC" id="fig|243231.5.peg.744"/>
<evidence type="ECO:0000313" key="1">
    <source>
        <dbReference type="EMBL" id="AAR34078.1"/>
    </source>
</evidence>
<name>Q74F61_GEOSL</name>
<proteinExistence type="predicted"/>